<dbReference type="InterPro" id="IPR041663">
    <property type="entry name" value="DisA/LigA_HHH"/>
</dbReference>
<accession>A0A0F9F9G8</accession>
<dbReference type="PROSITE" id="PS50172">
    <property type="entry name" value="BRCT"/>
    <property type="match status" value="1"/>
</dbReference>
<sequence length="167" mass="18636">IKKSKKCTFSRFIMALGIKYVGSESADLLANFSEDIKKLQKLTTEELINIEGIGDIAADSIVEYFEDQNNLDEIEKLLSLGVSPQKPKETKKDHLFFSKIFVLTGSLENFTRDEAKKLIKERGGKTSSSVSKNTDYVLVGSEPGSKFEKAKKLGIKTLTEEEFSAML</sequence>
<gene>
    <name evidence="4" type="ORF">LCGC14_1978980</name>
</gene>
<feature type="domain" description="BRCT" evidence="3">
    <location>
        <begin position="91"/>
        <end position="167"/>
    </location>
</feature>
<protein>
    <recommendedName>
        <fullName evidence="3">BRCT domain-containing protein</fullName>
    </recommendedName>
</protein>
<keyword evidence="2" id="KW-0234">DNA repair</keyword>
<dbReference type="SUPFAM" id="SSF47781">
    <property type="entry name" value="RuvA domain 2-like"/>
    <property type="match status" value="1"/>
</dbReference>
<keyword evidence="1" id="KW-0227">DNA damage</keyword>
<dbReference type="InterPro" id="IPR001357">
    <property type="entry name" value="BRCT_dom"/>
</dbReference>
<dbReference type="InterPro" id="IPR010994">
    <property type="entry name" value="RuvA_2-like"/>
</dbReference>
<evidence type="ECO:0000256" key="1">
    <source>
        <dbReference type="ARBA" id="ARBA00022763"/>
    </source>
</evidence>
<dbReference type="Pfam" id="PF12826">
    <property type="entry name" value="HHH_2"/>
    <property type="match status" value="1"/>
</dbReference>
<feature type="non-terminal residue" evidence="4">
    <location>
        <position position="1"/>
    </location>
</feature>
<evidence type="ECO:0000259" key="3">
    <source>
        <dbReference type="PROSITE" id="PS50172"/>
    </source>
</evidence>
<dbReference type="AlphaFoldDB" id="A0A0F9F9G8"/>
<evidence type="ECO:0000256" key="2">
    <source>
        <dbReference type="ARBA" id="ARBA00023204"/>
    </source>
</evidence>
<dbReference type="SUPFAM" id="SSF52113">
    <property type="entry name" value="BRCT domain"/>
    <property type="match status" value="1"/>
</dbReference>
<reference evidence="4" key="1">
    <citation type="journal article" date="2015" name="Nature">
        <title>Complex archaea that bridge the gap between prokaryotes and eukaryotes.</title>
        <authorList>
            <person name="Spang A."/>
            <person name="Saw J.H."/>
            <person name="Jorgensen S.L."/>
            <person name="Zaremba-Niedzwiedzka K."/>
            <person name="Martijn J."/>
            <person name="Lind A.E."/>
            <person name="van Eijk R."/>
            <person name="Schleper C."/>
            <person name="Guy L."/>
            <person name="Ettema T.J."/>
        </authorList>
    </citation>
    <scope>NUCLEOTIDE SEQUENCE</scope>
</reference>
<proteinExistence type="predicted"/>
<dbReference type="GO" id="GO:0006281">
    <property type="term" value="P:DNA repair"/>
    <property type="evidence" value="ECO:0007669"/>
    <property type="project" value="UniProtKB-KW"/>
</dbReference>
<evidence type="ECO:0000313" key="4">
    <source>
        <dbReference type="EMBL" id="KKL83019.1"/>
    </source>
</evidence>
<dbReference type="Pfam" id="PF00533">
    <property type="entry name" value="BRCT"/>
    <property type="match status" value="1"/>
</dbReference>
<name>A0A0F9F9G8_9ZZZZ</name>
<dbReference type="Gene3D" id="3.40.50.10190">
    <property type="entry name" value="BRCT domain"/>
    <property type="match status" value="1"/>
</dbReference>
<dbReference type="EMBL" id="LAZR01022106">
    <property type="protein sequence ID" value="KKL83019.1"/>
    <property type="molecule type" value="Genomic_DNA"/>
</dbReference>
<dbReference type="SMART" id="SM00292">
    <property type="entry name" value="BRCT"/>
    <property type="match status" value="1"/>
</dbReference>
<organism evidence="4">
    <name type="scientific">marine sediment metagenome</name>
    <dbReference type="NCBI Taxonomy" id="412755"/>
    <lineage>
        <taxon>unclassified sequences</taxon>
        <taxon>metagenomes</taxon>
        <taxon>ecological metagenomes</taxon>
    </lineage>
</organism>
<comment type="caution">
    <text evidence="4">The sequence shown here is derived from an EMBL/GenBank/DDBJ whole genome shotgun (WGS) entry which is preliminary data.</text>
</comment>
<dbReference type="InterPro" id="IPR036420">
    <property type="entry name" value="BRCT_dom_sf"/>
</dbReference>
<dbReference type="Gene3D" id="1.10.150.20">
    <property type="entry name" value="5' to 3' exonuclease, C-terminal subdomain"/>
    <property type="match status" value="1"/>
</dbReference>
<dbReference type="CDD" id="cd17748">
    <property type="entry name" value="BRCT_DNA_ligase_like"/>
    <property type="match status" value="1"/>
</dbReference>